<sequence length="101" mass="11670">MIEVVALQGLEILDAGYKGILPGKGLKSPWHVELELFIELQLLLDVGFKLSNWPIQPNDDIGLVYGIRFHDLLRRYVQSLACVFQWKAWIEGYYLALFLCF</sequence>
<proteinExistence type="predicted"/>
<gene>
    <name evidence="1" type="ORF">DSCW_35920</name>
</gene>
<dbReference type="EMBL" id="AP021875">
    <property type="protein sequence ID" value="BBO76175.1"/>
    <property type="molecule type" value="Genomic_DNA"/>
</dbReference>
<evidence type="ECO:0000313" key="1">
    <source>
        <dbReference type="EMBL" id="BBO76175.1"/>
    </source>
</evidence>
<organism evidence="1 2">
    <name type="scientific">Desulfosarcina widdelii</name>
    <dbReference type="NCBI Taxonomy" id="947919"/>
    <lineage>
        <taxon>Bacteria</taxon>
        <taxon>Pseudomonadati</taxon>
        <taxon>Thermodesulfobacteriota</taxon>
        <taxon>Desulfobacteria</taxon>
        <taxon>Desulfobacterales</taxon>
        <taxon>Desulfosarcinaceae</taxon>
        <taxon>Desulfosarcina</taxon>
    </lineage>
</organism>
<keyword evidence="2" id="KW-1185">Reference proteome</keyword>
<dbReference type="AlphaFoldDB" id="A0A5K7Z640"/>
<evidence type="ECO:0000313" key="2">
    <source>
        <dbReference type="Proteomes" id="UP000427769"/>
    </source>
</evidence>
<reference evidence="1 2" key="1">
    <citation type="submission" date="2019-11" db="EMBL/GenBank/DDBJ databases">
        <title>Comparative genomics of hydrocarbon-degrading Desulfosarcina strains.</title>
        <authorList>
            <person name="Watanabe M."/>
            <person name="Kojima H."/>
            <person name="Fukui M."/>
        </authorList>
    </citation>
    <scope>NUCLEOTIDE SEQUENCE [LARGE SCALE GENOMIC DNA]</scope>
    <source>
        <strain evidence="1 2">PP31</strain>
    </source>
</reference>
<protein>
    <submittedName>
        <fullName evidence="1">Uncharacterized protein</fullName>
    </submittedName>
</protein>
<dbReference type="KEGG" id="dwd:DSCW_35920"/>
<name>A0A5K7Z640_9BACT</name>
<accession>A0A5K7Z640</accession>
<dbReference type="Proteomes" id="UP000427769">
    <property type="component" value="Chromosome"/>
</dbReference>